<evidence type="ECO:0000313" key="2">
    <source>
        <dbReference type="EMBL" id="QEG37741.1"/>
    </source>
</evidence>
<organism evidence="2 3">
    <name type="scientific">Bythopirellula goksoeyrii</name>
    <dbReference type="NCBI Taxonomy" id="1400387"/>
    <lineage>
        <taxon>Bacteria</taxon>
        <taxon>Pseudomonadati</taxon>
        <taxon>Planctomycetota</taxon>
        <taxon>Planctomycetia</taxon>
        <taxon>Pirellulales</taxon>
        <taxon>Lacipirellulaceae</taxon>
        <taxon>Bythopirellula</taxon>
    </lineage>
</organism>
<gene>
    <name evidence="2" type="ORF">Pr1d_50880</name>
</gene>
<dbReference type="AlphaFoldDB" id="A0A5B9QUK1"/>
<reference evidence="2 3" key="1">
    <citation type="submission" date="2019-08" db="EMBL/GenBank/DDBJ databases">
        <title>Deep-cultivation of Planctomycetes and their phenomic and genomic characterization uncovers novel biology.</title>
        <authorList>
            <person name="Wiegand S."/>
            <person name="Jogler M."/>
            <person name="Boedeker C."/>
            <person name="Pinto D."/>
            <person name="Vollmers J."/>
            <person name="Rivas-Marin E."/>
            <person name="Kohn T."/>
            <person name="Peeters S.H."/>
            <person name="Heuer A."/>
            <person name="Rast P."/>
            <person name="Oberbeckmann S."/>
            <person name="Bunk B."/>
            <person name="Jeske O."/>
            <person name="Meyerdierks A."/>
            <person name="Storesund J.E."/>
            <person name="Kallscheuer N."/>
            <person name="Luecker S."/>
            <person name="Lage O.M."/>
            <person name="Pohl T."/>
            <person name="Merkel B.J."/>
            <person name="Hornburger P."/>
            <person name="Mueller R.-W."/>
            <person name="Bruemmer F."/>
            <person name="Labrenz M."/>
            <person name="Spormann A.M."/>
            <person name="Op den Camp H."/>
            <person name="Overmann J."/>
            <person name="Amann R."/>
            <person name="Jetten M.S.M."/>
            <person name="Mascher T."/>
            <person name="Medema M.H."/>
            <person name="Devos D.P."/>
            <person name="Kaster A.-K."/>
            <person name="Ovreas L."/>
            <person name="Rohde M."/>
            <person name="Galperin M.Y."/>
            <person name="Jogler C."/>
        </authorList>
    </citation>
    <scope>NUCLEOTIDE SEQUENCE [LARGE SCALE GENOMIC DNA]</scope>
    <source>
        <strain evidence="2 3">Pr1d</strain>
    </source>
</reference>
<dbReference type="EMBL" id="CP042913">
    <property type="protein sequence ID" value="QEG37741.1"/>
    <property type="molecule type" value="Genomic_DNA"/>
</dbReference>
<dbReference type="RefSeq" id="WP_148075926.1">
    <property type="nucleotide sequence ID" value="NZ_CP042913.1"/>
</dbReference>
<accession>A0A5B9QUK1</accession>
<dbReference type="Proteomes" id="UP000323917">
    <property type="component" value="Chromosome"/>
</dbReference>
<keyword evidence="3" id="KW-1185">Reference proteome</keyword>
<dbReference type="KEGG" id="bgok:Pr1d_50880"/>
<feature type="transmembrane region" description="Helical" evidence="1">
    <location>
        <begin position="157"/>
        <end position="178"/>
    </location>
</feature>
<name>A0A5B9QUK1_9BACT</name>
<keyword evidence="1" id="KW-0472">Membrane</keyword>
<proteinExistence type="predicted"/>
<keyword evidence="1" id="KW-1133">Transmembrane helix</keyword>
<dbReference type="OrthoDB" id="271494at2"/>
<sequence length="209" mass="23175">MSGYRYLLFPRGNQPTIGEVGELQNYAGTLLGRFAYGTDRKTNSLAIAFEADAFAQALQTHKGFKALIHKWELRGATVCEHLGFVKDSQALRPAPSNQWSPSPQHSTLFPQTTSTVTAQEKLIAAKELAAQEALGRSLLGVQHTKEQHKLLTRFAGWVLYFFIAAGSLMTIVAGIYTYQRLQGAPGERRKETIERVAEDAINEPLEAQR</sequence>
<evidence type="ECO:0000256" key="1">
    <source>
        <dbReference type="SAM" id="Phobius"/>
    </source>
</evidence>
<keyword evidence="1" id="KW-0812">Transmembrane</keyword>
<protein>
    <submittedName>
        <fullName evidence="2">Uncharacterized protein</fullName>
    </submittedName>
</protein>
<evidence type="ECO:0000313" key="3">
    <source>
        <dbReference type="Proteomes" id="UP000323917"/>
    </source>
</evidence>